<proteinExistence type="predicted"/>
<feature type="domain" description="Secretion system C-terminal sorting" evidence="3">
    <location>
        <begin position="402"/>
        <end position="468"/>
    </location>
</feature>
<comment type="caution">
    <text evidence="4">The sequence shown here is derived from an EMBL/GenBank/DDBJ whole genome shotgun (WGS) entry which is preliminary data.</text>
</comment>
<dbReference type="RefSeq" id="WP_302884420.1">
    <property type="nucleotide sequence ID" value="NZ_JAUMIT010000004.1"/>
</dbReference>
<feature type="chain" id="PRO_5045762385" evidence="2">
    <location>
        <begin position="20"/>
        <end position="470"/>
    </location>
</feature>
<dbReference type="SUPFAM" id="SSF82171">
    <property type="entry name" value="DPP6 N-terminal domain-like"/>
    <property type="match status" value="1"/>
</dbReference>
<organism evidence="4 5">
    <name type="scientific">Wenyingzhuangia gilva</name>
    <dbReference type="NCBI Taxonomy" id="3057677"/>
    <lineage>
        <taxon>Bacteria</taxon>
        <taxon>Pseudomonadati</taxon>
        <taxon>Bacteroidota</taxon>
        <taxon>Flavobacteriia</taxon>
        <taxon>Flavobacteriales</taxon>
        <taxon>Flavobacteriaceae</taxon>
        <taxon>Wenyingzhuangia</taxon>
    </lineage>
</organism>
<dbReference type="NCBIfam" id="TIGR04183">
    <property type="entry name" value="Por_Secre_tail"/>
    <property type="match status" value="1"/>
</dbReference>
<protein>
    <submittedName>
        <fullName evidence="4">T9SS type A sorting domain-containing protein</fullName>
    </submittedName>
</protein>
<evidence type="ECO:0000259" key="3">
    <source>
        <dbReference type="Pfam" id="PF18962"/>
    </source>
</evidence>
<feature type="signal peptide" evidence="2">
    <location>
        <begin position="1"/>
        <end position="19"/>
    </location>
</feature>
<dbReference type="EMBL" id="JAUMIT010000004">
    <property type="protein sequence ID" value="MDO3695161.1"/>
    <property type="molecule type" value="Genomic_DNA"/>
</dbReference>
<dbReference type="InterPro" id="IPR026444">
    <property type="entry name" value="Secre_tail"/>
</dbReference>
<evidence type="ECO:0000313" key="5">
    <source>
        <dbReference type="Proteomes" id="UP001168642"/>
    </source>
</evidence>
<keyword evidence="5" id="KW-1185">Reference proteome</keyword>
<dbReference type="Proteomes" id="UP001168642">
    <property type="component" value="Unassembled WGS sequence"/>
</dbReference>
<evidence type="ECO:0000313" key="4">
    <source>
        <dbReference type="EMBL" id="MDO3695161.1"/>
    </source>
</evidence>
<dbReference type="Pfam" id="PF18962">
    <property type="entry name" value="Por_Secre_tail"/>
    <property type="match status" value="1"/>
</dbReference>
<evidence type="ECO:0000256" key="2">
    <source>
        <dbReference type="SAM" id="SignalP"/>
    </source>
</evidence>
<keyword evidence="1 2" id="KW-0732">Signal</keyword>
<dbReference type="Gene3D" id="2.120.10.80">
    <property type="entry name" value="Kelch-type beta propeller"/>
    <property type="match status" value="1"/>
</dbReference>
<sequence>MKKTVLSFLTMVTAFSLNAQVVQVKEINNSGILNASPANLFVYQNHIYFAADDSSGSNSPNGEDLGKELWKSDGTESGTVLVKDLRIGSDSSSPNHFFNYNDILYFSANSGGGNVLFSTDGTEEGTNATGGPFIFNQVELNNKIYYVNSVDSNKLYEFNGTSASTVINVGTGIESIVGANIVAFNNKLYAYMDYSEDEPTVGRELYVYDPETGVFSLIKDVDSGTGDSSISNFTVVANTLFFEAKNALWMTDGTTEGTQAVEVALSVTGVNNFYGWNGTLFFEGDDGAGDQLWSYTKETNVLTKLSDVAGENSDHDPSDYVVYEGYLYYSGKDANDSDKHLFRTDGTTVQQIDTAIKDVDDLVEMNGVIYFEGDNGTTGNELYSFDPESLSTSSVFSKSIKIYPNPAQEYIVVPSELIGNEYSIVNITGSVVKKGFVVSEKIDLKLSSGVYIISFKTSKGLASKKLVIKN</sequence>
<gene>
    <name evidence="4" type="ORF">QVZ41_09925</name>
</gene>
<accession>A0ABT8VT65</accession>
<dbReference type="InterPro" id="IPR015915">
    <property type="entry name" value="Kelch-typ_b-propeller"/>
</dbReference>
<reference evidence="4" key="1">
    <citation type="submission" date="2023-07" db="EMBL/GenBank/DDBJ databases">
        <title>Wenyingzhuangia sp. chi5 genome sequencing and assembly.</title>
        <authorList>
            <person name="Park S."/>
        </authorList>
    </citation>
    <scope>NUCLEOTIDE SEQUENCE</scope>
    <source>
        <strain evidence="4">Chi5</strain>
    </source>
</reference>
<name>A0ABT8VT65_9FLAO</name>
<evidence type="ECO:0000256" key="1">
    <source>
        <dbReference type="ARBA" id="ARBA00022729"/>
    </source>
</evidence>